<dbReference type="AlphaFoldDB" id="A0A378LUS1"/>
<keyword evidence="2" id="KW-1185">Reference proteome</keyword>
<name>A0A378LUS1_9GAMM</name>
<gene>
    <name evidence="1" type="ORF">NCTC11532_02686</name>
</gene>
<evidence type="ECO:0000313" key="2">
    <source>
        <dbReference type="Proteomes" id="UP000255297"/>
    </source>
</evidence>
<proteinExistence type="predicted"/>
<dbReference type="STRING" id="1122170.GCA_000701265_02937"/>
<dbReference type="RefSeq" id="WP_031563959.1">
    <property type="nucleotide sequence ID" value="NZ_CAAAIS010000009.1"/>
</dbReference>
<accession>A0A378LUS1</accession>
<dbReference type="OrthoDB" id="5649211at2"/>
<reference evidence="1 2" key="1">
    <citation type="submission" date="2018-06" db="EMBL/GenBank/DDBJ databases">
        <authorList>
            <consortium name="Pathogen Informatics"/>
            <person name="Doyle S."/>
        </authorList>
    </citation>
    <scope>NUCLEOTIDE SEQUENCE [LARGE SCALE GENOMIC DNA]</scope>
    <source>
        <strain evidence="1 2">NCTC11532</strain>
    </source>
</reference>
<evidence type="ECO:0000313" key="1">
    <source>
        <dbReference type="EMBL" id="STY31025.1"/>
    </source>
</evidence>
<dbReference type="Proteomes" id="UP000255297">
    <property type="component" value="Unassembled WGS sequence"/>
</dbReference>
<organism evidence="1 2">
    <name type="scientific">Legionella wadsworthii</name>
    <dbReference type="NCBI Taxonomy" id="28088"/>
    <lineage>
        <taxon>Bacteria</taxon>
        <taxon>Pseudomonadati</taxon>
        <taxon>Pseudomonadota</taxon>
        <taxon>Gammaproteobacteria</taxon>
        <taxon>Legionellales</taxon>
        <taxon>Legionellaceae</taxon>
        <taxon>Legionella</taxon>
    </lineage>
</organism>
<protein>
    <submittedName>
        <fullName evidence="1">Uncharacterized protein</fullName>
    </submittedName>
</protein>
<sequence length="267" mass="31354">MILKNEQEKMEFLAECFFHINYIFKKFIQNKTSLNLALDQKYNRVVHRNILDEKKLPSLIQLKGDLPIQNMEAGKLMVLTSLYNHLASCIEKGQELDLEIEFNHVKQKLHYTLLKKGLPSADILMKKYRYSFLKGEILEYLLSFVWTPPSSEFLSKYEFFTQDAHSEDEFNFRYELAEHCQFDVNLISKIEPIGKGLGYVIRAKSSKEATIMMNAIRKQLSREKLEDSIRYIDDFEIHADEGSSTIEIWGQAMDLFANLKDKTIRKF</sequence>
<dbReference type="EMBL" id="UGPB01000001">
    <property type="protein sequence ID" value="STY31025.1"/>
    <property type="molecule type" value="Genomic_DNA"/>
</dbReference>